<dbReference type="PANTHER" id="PTHR31594">
    <property type="entry name" value="AIG1-TYPE G DOMAIN-CONTAINING PROTEIN"/>
    <property type="match status" value="1"/>
</dbReference>
<dbReference type="AlphaFoldDB" id="A0A815T1C3"/>
<dbReference type="Proteomes" id="UP000677228">
    <property type="component" value="Unassembled WGS sequence"/>
</dbReference>
<dbReference type="InterPro" id="IPR052090">
    <property type="entry name" value="Cytolytic_pore-forming_toxin"/>
</dbReference>
<dbReference type="Pfam" id="PF18078">
    <property type="entry name" value="Thioredoxin_11"/>
    <property type="match status" value="1"/>
</dbReference>
<comment type="caution">
    <text evidence="3">The sequence shown here is derived from an EMBL/GenBank/DDBJ whole genome shotgun (WGS) entry which is preliminary data.</text>
</comment>
<dbReference type="OrthoDB" id="8954335at2759"/>
<dbReference type="InterPro" id="IPR048997">
    <property type="entry name" value="Stonustoxin-like_helical"/>
</dbReference>
<dbReference type="Gene3D" id="2.60.40.10">
    <property type="entry name" value="Immunoglobulins"/>
    <property type="match status" value="1"/>
</dbReference>
<dbReference type="EMBL" id="CAJNOQ010022290">
    <property type="protein sequence ID" value="CAF1499264.1"/>
    <property type="molecule type" value="Genomic_DNA"/>
</dbReference>
<dbReference type="CDD" id="cd00063">
    <property type="entry name" value="FN3"/>
    <property type="match status" value="1"/>
</dbReference>
<dbReference type="PROSITE" id="PS50853">
    <property type="entry name" value="FN3"/>
    <property type="match status" value="1"/>
</dbReference>
<reference evidence="3" key="1">
    <citation type="submission" date="2021-02" db="EMBL/GenBank/DDBJ databases">
        <authorList>
            <person name="Nowell W R."/>
        </authorList>
    </citation>
    <scope>NUCLEOTIDE SEQUENCE</scope>
</reference>
<dbReference type="InterPro" id="IPR040581">
    <property type="entry name" value="Thioredoxin_11"/>
</dbReference>
<proteinExistence type="predicted"/>
<evidence type="ECO:0000313" key="6">
    <source>
        <dbReference type="Proteomes" id="UP000663829"/>
    </source>
</evidence>
<dbReference type="EMBL" id="CAJOBA010045796">
    <property type="protein sequence ID" value="CAF4181550.1"/>
    <property type="molecule type" value="Genomic_DNA"/>
</dbReference>
<name>A0A815T1C3_9BILA</name>
<protein>
    <recommendedName>
        <fullName evidence="1">Fibronectin type-III domain-containing protein</fullName>
    </recommendedName>
</protein>
<feature type="domain" description="Fibronectin type-III" evidence="1">
    <location>
        <begin position="209"/>
        <end position="302"/>
    </location>
</feature>
<evidence type="ECO:0000313" key="4">
    <source>
        <dbReference type="EMBL" id="CAF4181550.1"/>
    </source>
</evidence>
<accession>A0A815T1C3</accession>
<evidence type="ECO:0000313" key="2">
    <source>
        <dbReference type="EMBL" id="CAF1372558.1"/>
    </source>
</evidence>
<dbReference type="Pfam" id="PF21109">
    <property type="entry name" value="Stonustoxin_helical"/>
    <property type="match status" value="1"/>
</dbReference>
<dbReference type="InterPro" id="IPR003961">
    <property type="entry name" value="FN3_dom"/>
</dbReference>
<dbReference type="Proteomes" id="UP000681722">
    <property type="component" value="Unassembled WGS sequence"/>
</dbReference>
<dbReference type="InterPro" id="IPR036116">
    <property type="entry name" value="FN3_sf"/>
</dbReference>
<dbReference type="SUPFAM" id="SSF49265">
    <property type="entry name" value="Fibronectin type III"/>
    <property type="match status" value="1"/>
</dbReference>
<dbReference type="EMBL" id="CAJNOK010024126">
    <property type="protein sequence ID" value="CAF1372558.1"/>
    <property type="molecule type" value="Genomic_DNA"/>
</dbReference>
<evidence type="ECO:0000313" key="3">
    <source>
        <dbReference type="EMBL" id="CAF1499264.1"/>
    </source>
</evidence>
<evidence type="ECO:0000259" key="1">
    <source>
        <dbReference type="PROSITE" id="PS50853"/>
    </source>
</evidence>
<dbReference type="PANTHER" id="PTHR31594:SF16">
    <property type="entry name" value="SI:CH211-281L24.3"/>
    <property type="match status" value="1"/>
</dbReference>
<dbReference type="EMBL" id="CAJOBC010087801">
    <property type="protein sequence ID" value="CAF4361151.1"/>
    <property type="molecule type" value="Genomic_DNA"/>
</dbReference>
<evidence type="ECO:0000313" key="5">
    <source>
        <dbReference type="EMBL" id="CAF4361151.1"/>
    </source>
</evidence>
<sequence>MLQLIKRQLSTFSSRISEFESNTKRKLLEILPKIRSGNMEEKELANLFKQVDRSPFNKQNLEVWLEKKAQEIEILTNFVSILAQEKNIDWSQSSLDKARSNVNHKFIFRLIIHVIGKNDSFLQNMCQYLQDDAFNRTHEETSIHHWFDQDDAFESSRQNITLFIKFAEANKENKNCQLVADEQYSDDFEKKKGISIISYEGGRRTNTKIPSEPELHATVLADRTVKIEWSKPQFGSETVQKYEIYGLKNSNNQWNLLSTTTDPTKSTIISNLNGKYQFKIKGITLFGVTPESDISNTIGKYDFFIV</sequence>
<dbReference type="Proteomes" id="UP000663829">
    <property type="component" value="Unassembled WGS sequence"/>
</dbReference>
<organism evidence="3 6">
    <name type="scientific">Didymodactylos carnosus</name>
    <dbReference type="NCBI Taxonomy" id="1234261"/>
    <lineage>
        <taxon>Eukaryota</taxon>
        <taxon>Metazoa</taxon>
        <taxon>Spiralia</taxon>
        <taxon>Gnathifera</taxon>
        <taxon>Rotifera</taxon>
        <taxon>Eurotatoria</taxon>
        <taxon>Bdelloidea</taxon>
        <taxon>Philodinida</taxon>
        <taxon>Philodinidae</taxon>
        <taxon>Didymodactylos</taxon>
    </lineage>
</organism>
<keyword evidence="6" id="KW-1185">Reference proteome</keyword>
<dbReference type="Proteomes" id="UP000682733">
    <property type="component" value="Unassembled WGS sequence"/>
</dbReference>
<dbReference type="InterPro" id="IPR013783">
    <property type="entry name" value="Ig-like_fold"/>
</dbReference>
<gene>
    <name evidence="3" type="ORF">GPM918_LOCUS36607</name>
    <name evidence="2" type="ORF">OVA965_LOCUS31740</name>
    <name evidence="5" type="ORF">SRO942_LOCUS37348</name>
    <name evidence="4" type="ORF">TMI583_LOCUS32576</name>
</gene>